<evidence type="ECO:0000256" key="1">
    <source>
        <dbReference type="SAM" id="MobiDB-lite"/>
    </source>
</evidence>
<sequence length="290" mass="31690">MAAVDEVLSAVSFHRSKLCLSDDGMAQKIANQQKSFQKAQVVSLALSSSVMSPSMAGAFFDLRDLPLPPTNATTEVVPCMRKLHQALSLYWCELVAAMQLTLQPGYQQSVDADLQLLEREVNGLIEAKMQAEDAKAQDEQKRLGSLKQFAVSLIATKSTSAAYRRSPKKPKVKTRSDKATRSTETVLPSAVDSEAPQEGETSGDIAVRSSSLQLFERMFSRFDESQGTIAWDDFVGRCIRRDPERQEGFRGTSPASGLKSQAYHAKRDRQALAEVVSVGPRDLCAEGQGG</sequence>
<dbReference type="Proteomes" id="UP001337655">
    <property type="component" value="Unassembled WGS sequence"/>
</dbReference>
<dbReference type="AlphaFoldDB" id="A0AAV9P765"/>
<name>A0AAV9P765_9PEZI</name>
<accession>A0AAV9P765</accession>
<feature type="region of interest" description="Disordered" evidence="1">
    <location>
        <begin position="161"/>
        <end position="205"/>
    </location>
</feature>
<evidence type="ECO:0000313" key="2">
    <source>
        <dbReference type="EMBL" id="KAK5168429.1"/>
    </source>
</evidence>
<organism evidence="2 3">
    <name type="scientific">Saxophila tyrrhenica</name>
    <dbReference type="NCBI Taxonomy" id="1690608"/>
    <lineage>
        <taxon>Eukaryota</taxon>
        <taxon>Fungi</taxon>
        <taxon>Dikarya</taxon>
        <taxon>Ascomycota</taxon>
        <taxon>Pezizomycotina</taxon>
        <taxon>Dothideomycetes</taxon>
        <taxon>Dothideomycetidae</taxon>
        <taxon>Mycosphaerellales</taxon>
        <taxon>Extremaceae</taxon>
        <taxon>Saxophila</taxon>
    </lineage>
</organism>
<proteinExistence type="predicted"/>
<feature type="region of interest" description="Disordered" evidence="1">
    <location>
        <begin position="245"/>
        <end position="264"/>
    </location>
</feature>
<gene>
    <name evidence="2" type="ORF">LTR77_006999</name>
</gene>
<dbReference type="RefSeq" id="XP_064658039.1">
    <property type="nucleotide sequence ID" value="XM_064804238.1"/>
</dbReference>
<dbReference type="EMBL" id="JAVRRT010000010">
    <property type="protein sequence ID" value="KAK5168429.1"/>
    <property type="molecule type" value="Genomic_DNA"/>
</dbReference>
<evidence type="ECO:0000313" key="3">
    <source>
        <dbReference type="Proteomes" id="UP001337655"/>
    </source>
</evidence>
<comment type="caution">
    <text evidence="2">The sequence shown here is derived from an EMBL/GenBank/DDBJ whole genome shotgun (WGS) entry which is preliminary data.</text>
</comment>
<protein>
    <submittedName>
        <fullName evidence="2">Uncharacterized protein</fullName>
    </submittedName>
</protein>
<keyword evidence="3" id="KW-1185">Reference proteome</keyword>
<reference evidence="2 3" key="1">
    <citation type="submission" date="2023-08" db="EMBL/GenBank/DDBJ databases">
        <title>Black Yeasts Isolated from many extreme environments.</title>
        <authorList>
            <person name="Coleine C."/>
            <person name="Stajich J.E."/>
            <person name="Selbmann L."/>
        </authorList>
    </citation>
    <scope>NUCLEOTIDE SEQUENCE [LARGE SCALE GENOMIC DNA]</scope>
    <source>
        <strain evidence="2 3">CCFEE 5935</strain>
    </source>
</reference>
<dbReference type="GeneID" id="89928337"/>